<sequence>MVDNRHSQGLEIANQFADHILGAASHQALERGLTNTLIAQFNLTGSIDSALMGKVQAQRERAGKEAQVALGLADSISQEDWVSDSFLRQLSAFRADQAAANKARSAVDAMLSGTGAGIDSSRWIEVMTEYIRSGARLRLDAFLAQTPEEAAVQINRSIKHSIWLISKHAGLERAQLGRATSHRQPLSENELAVLSANRAIVDEHLSLLDEDIELLLYQMGEIDQQASDGVSTALQKVKTVFLGGYQQFREQIVAQRKTGEYPVTPQEWLKASTQAIDTVLDLNRAVSRLAASGLGFANRHSEAQLWLTSALLLMGLLLAVSGIAGVLSISRRIEHFESTFVSGIETKDLTLRLPAGTVDELGHMAEAYNQLSAQIETLVTQSMSAAVSVANAATKMGDVPNRPKTAFKYSSSKQERLLAILTRWWSVSGRWRRIQIRLPGWPIKPGNRRRKVWA</sequence>
<dbReference type="CDD" id="cd06225">
    <property type="entry name" value="HAMP"/>
    <property type="match status" value="1"/>
</dbReference>
<dbReference type="PROSITE" id="PS50885">
    <property type="entry name" value="HAMP"/>
    <property type="match status" value="1"/>
</dbReference>
<keyword evidence="4" id="KW-1185">Reference proteome</keyword>
<reference evidence="3 4" key="1">
    <citation type="journal article" date="2018" name="ISME J.">
        <title>Endosymbiont genomes yield clues of tubeworm success.</title>
        <authorList>
            <person name="Li Y."/>
            <person name="Liles M.R."/>
            <person name="Halanych K.M."/>
        </authorList>
    </citation>
    <scope>NUCLEOTIDE SEQUENCE [LARGE SCALE GENOMIC DNA]</scope>
    <source>
        <strain evidence="3">A1462</strain>
    </source>
</reference>
<protein>
    <recommendedName>
        <fullName evidence="2">HAMP domain-containing protein</fullName>
    </recommendedName>
</protein>
<evidence type="ECO:0000259" key="2">
    <source>
        <dbReference type="PROSITE" id="PS50885"/>
    </source>
</evidence>
<proteinExistence type="predicted"/>
<evidence type="ECO:0000313" key="4">
    <source>
        <dbReference type="Proteomes" id="UP000254771"/>
    </source>
</evidence>
<dbReference type="Gene3D" id="6.10.340.10">
    <property type="match status" value="1"/>
</dbReference>
<dbReference type="AlphaFoldDB" id="A0A370DKQ5"/>
<feature type="domain" description="HAMP" evidence="2">
    <location>
        <begin position="348"/>
        <end position="380"/>
    </location>
</feature>
<dbReference type="Proteomes" id="UP000254771">
    <property type="component" value="Unassembled WGS sequence"/>
</dbReference>
<keyword evidence="1" id="KW-0472">Membrane</keyword>
<accession>A0A370DKQ5</accession>
<comment type="caution">
    <text evidence="3">The sequence shown here is derived from an EMBL/GenBank/DDBJ whole genome shotgun (WGS) entry which is preliminary data.</text>
</comment>
<keyword evidence="1" id="KW-1133">Transmembrane helix</keyword>
<evidence type="ECO:0000313" key="3">
    <source>
        <dbReference type="EMBL" id="RDH85488.1"/>
    </source>
</evidence>
<dbReference type="GO" id="GO:0007165">
    <property type="term" value="P:signal transduction"/>
    <property type="evidence" value="ECO:0007669"/>
    <property type="project" value="InterPro"/>
</dbReference>
<dbReference type="EMBL" id="QFXE01000013">
    <property type="protein sequence ID" value="RDH85488.1"/>
    <property type="molecule type" value="Genomic_DNA"/>
</dbReference>
<evidence type="ECO:0000256" key="1">
    <source>
        <dbReference type="SAM" id="Phobius"/>
    </source>
</evidence>
<dbReference type="GO" id="GO:0016020">
    <property type="term" value="C:membrane"/>
    <property type="evidence" value="ECO:0007669"/>
    <property type="project" value="InterPro"/>
</dbReference>
<organism evidence="3 4">
    <name type="scientific">endosymbiont of Escarpia spicata</name>
    <dbReference type="NCBI Taxonomy" id="2200908"/>
    <lineage>
        <taxon>Bacteria</taxon>
        <taxon>Pseudomonadati</taxon>
        <taxon>Pseudomonadota</taxon>
        <taxon>Gammaproteobacteria</taxon>
        <taxon>sulfur-oxidizing symbionts</taxon>
    </lineage>
</organism>
<dbReference type="InterPro" id="IPR003660">
    <property type="entry name" value="HAMP_dom"/>
</dbReference>
<gene>
    <name evidence="3" type="ORF">DIZ78_11150</name>
</gene>
<name>A0A370DKQ5_9GAMM</name>
<feature type="transmembrane region" description="Helical" evidence="1">
    <location>
        <begin position="305"/>
        <end position="329"/>
    </location>
</feature>
<keyword evidence="1" id="KW-0812">Transmembrane</keyword>